<comment type="caution">
    <text evidence="11">Lacks conserved residue(s) required for the propagation of feature annotation.</text>
</comment>
<feature type="transmembrane region" description="Helical" evidence="11">
    <location>
        <begin position="272"/>
        <end position="291"/>
    </location>
</feature>
<dbReference type="AlphaFoldDB" id="A0A6N0NV24"/>
<evidence type="ECO:0000256" key="1">
    <source>
        <dbReference type="ARBA" id="ARBA00003384"/>
    </source>
</evidence>
<dbReference type="GO" id="GO:0005886">
    <property type="term" value="C:plasma membrane"/>
    <property type="evidence" value="ECO:0007669"/>
    <property type="project" value="UniProtKB-SubCell"/>
</dbReference>
<keyword evidence="9 11" id="KW-1133">Transmembrane helix</keyword>
<dbReference type="Pfam" id="PF03186">
    <property type="entry name" value="CobD_Cbib"/>
    <property type="match status" value="1"/>
</dbReference>
<dbReference type="GO" id="GO:0009236">
    <property type="term" value="P:cobalamin biosynthetic process"/>
    <property type="evidence" value="ECO:0007669"/>
    <property type="project" value="UniProtKB-UniRule"/>
</dbReference>
<evidence type="ECO:0000256" key="8">
    <source>
        <dbReference type="ARBA" id="ARBA00022692"/>
    </source>
</evidence>
<organism evidence="12 13">
    <name type="scientific">Metallosphaera tengchongensis</name>
    <dbReference type="NCBI Taxonomy" id="1532350"/>
    <lineage>
        <taxon>Archaea</taxon>
        <taxon>Thermoproteota</taxon>
        <taxon>Thermoprotei</taxon>
        <taxon>Sulfolobales</taxon>
        <taxon>Sulfolobaceae</taxon>
        <taxon>Metallosphaera</taxon>
    </lineage>
</organism>
<dbReference type="GeneID" id="55641517"/>
<keyword evidence="8 11" id="KW-0812">Transmembrane</keyword>
<dbReference type="PANTHER" id="PTHR34308">
    <property type="entry name" value="COBALAMIN BIOSYNTHESIS PROTEIN CBIB"/>
    <property type="match status" value="1"/>
</dbReference>
<keyword evidence="7 11" id="KW-0169">Cobalamin biosynthesis</keyword>
<dbReference type="PANTHER" id="PTHR34308:SF1">
    <property type="entry name" value="COBALAMIN BIOSYNTHESIS PROTEIN CBIB"/>
    <property type="match status" value="1"/>
</dbReference>
<evidence type="ECO:0000313" key="12">
    <source>
        <dbReference type="EMBL" id="QKR00017.1"/>
    </source>
</evidence>
<dbReference type="Proteomes" id="UP000509301">
    <property type="component" value="Chromosome"/>
</dbReference>
<keyword evidence="6 11" id="KW-1003">Cell membrane</keyword>
<accession>A0A6N0NV24</accession>
<dbReference type="InterPro" id="IPR004485">
    <property type="entry name" value="Cobalamin_biosynth_CobD/CbiB"/>
</dbReference>
<comment type="similarity">
    <text evidence="4 11">Belongs to the CobD/CbiB family.</text>
</comment>
<protein>
    <recommendedName>
        <fullName evidence="5 11">Probable cobalamin biosynthesis protein CobD</fullName>
    </recommendedName>
</protein>
<dbReference type="GO" id="GO:0048472">
    <property type="term" value="F:threonine-phosphate decarboxylase activity"/>
    <property type="evidence" value="ECO:0007669"/>
    <property type="project" value="InterPro"/>
</dbReference>
<comment type="subcellular location">
    <subcellularLocation>
        <location evidence="2 11">Cell membrane</location>
        <topology evidence="2 11">Multi-pass membrane protein</topology>
    </subcellularLocation>
</comment>
<gene>
    <name evidence="11" type="primary">cobD</name>
    <name evidence="12" type="ORF">GWK48_06165</name>
</gene>
<name>A0A6N0NV24_9CREN</name>
<evidence type="ECO:0000256" key="5">
    <source>
        <dbReference type="ARBA" id="ARBA00016185"/>
    </source>
</evidence>
<evidence type="ECO:0000313" key="13">
    <source>
        <dbReference type="Proteomes" id="UP000509301"/>
    </source>
</evidence>
<sequence>MLPILFASLLLDLLFGEPPVQLHPVVYVGRLSALLIKPYKGRLYGVLLWLASVLPVLIPVTLIFWVNVPQYLFILKVILAVYFLKISFSIRMLYKIVRNSIPLREESRHIVQEIVRRDLSSVPLGYVSSASIESLFESTVDGITSPIFWFLVLGLPGALLQRFSNTLDSMVGYKTPELIREGYFSAKVDTLLNYVPARLTGLFMIVSGILLGLDFRKALKVLRETKMESPNARYPISIAAGLLNVRLEKKGAYVVGDGDLPSTEHVEKAIRLFELTLILYILFISICYYYLYGIGLLSHVYGILEFI</sequence>
<keyword evidence="13" id="KW-1185">Reference proteome</keyword>
<comment type="pathway">
    <text evidence="3 11">Cofactor biosynthesis; adenosylcobalamin biosynthesis.</text>
</comment>
<dbReference type="RefSeq" id="WP_174630580.1">
    <property type="nucleotide sequence ID" value="NZ_CP049074.1"/>
</dbReference>
<evidence type="ECO:0000256" key="3">
    <source>
        <dbReference type="ARBA" id="ARBA00004953"/>
    </source>
</evidence>
<evidence type="ECO:0000256" key="11">
    <source>
        <dbReference type="HAMAP-Rule" id="MF_00024"/>
    </source>
</evidence>
<dbReference type="EMBL" id="CP049074">
    <property type="protein sequence ID" value="QKR00017.1"/>
    <property type="molecule type" value="Genomic_DNA"/>
</dbReference>
<evidence type="ECO:0000256" key="4">
    <source>
        <dbReference type="ARBA" id="ARBA00006263"/>
    </source>
</evidence>
<feature type="transmembrane region" description="Helical" evidence="11">
    <location>
        <begin position="46"/>
        <end position="66"/>
    </location>
</feature>
<comment type="function">
    <text evidence="1 11">Converts cobyric acid to cobinamide by the addition of aminopropanol on the F carboxylic group.</text>
</comment>
<evidence type="ECO:0000256" key="10">
    <source>
        <dbReference type="ARBA" id="ARBA00023136"/>
    </source>
</evidence>
<dbReference type="UniPathway" id="UPA00148"/>
<evidence type="ECO:0000256" key="7">
    <source>
        <dbReference type="ARBA" id="ARBA00022573"/>
    </source>
</evidence>
<proteinExistence type="inferred from homology"/>
<dbReference type="NCBIfam" id="TIGR00380">
    <property type="entry name" value="cobal_cbiB"/>
    <property type="match status" value="1"/>
</dbReference>
<feature type="transmembrane region" description="Helical" evidence="11">
    <location>
        <begin position="195"/>
        <end position="213"/>
    </location>
</feature>
<evidence type="ECO:0000256" key="2">
    <source>
        <dbReference type="ARBA" id="ARBA00004651"/>
    </source>
</evidence>
<evidence type="ECO:0000256" key="9">
    <source>
        <dbReference type="ARBA" id="ARBA00022989"/>
    </source>
</evidence>
<feature type="transmembrane region" description="Helical" evidence="11">
    <location>
        <begin position="73"/>
        <end position="94"/>
    </location>
</feature>
<dbReference type="NCBIfam" id="NF002281">
    <property type="entry name" value="PRK01209.2-5"/>
    <property type="match status" value="1"/>
</dbReference>
<dbReference type="GO" id="GO:0015420">
    <property type="term" value="F:ABC-type vitamin B12 transporter activity"/>
    <property type="evidence" value="ECO:0007669"/>
    <property type="project" value="UniProtKB-UniRule"/>
</dbReference>
<dbReference type="KEGG" id="mten:GWK48_06165"/>
<dbReference type="HAMAP" id="MF_00024">
    <property type="entry name" value="CobD_CbiB"/>
    <property type="match status" value="1"/>
</dbReference>
<dbReference type="OrthoDB" id="46105at2157"/>
<reference evidence="12 13" key="1">
    <citation type="submission" date="2020-02" db="EMBL/GenBank/DDBJ databases">
        <title>Comparative genome analysis reveals the metabolism and evolution of the thermophilic archaeal genus Metallosphaera.</title>
        <authorList>
            <person name="Jiang C."/>
        </authorList>
    </citation>
    <scope>NUCLEOTIDE SEQUENCE [LARGE SCALE GENOMIC DNA]</scope>
    <source>
        <strain evidence="12 13">Ric-A</strain>
    </source>
</reference>
<evidence type="ECO:0000256" key="6">
    <source>
        <dbReference type="ARBA" id="ARBA00022475"/>
    </source>
</evidence>
<keyword evidence="10 11" id="KW-0472">Membrane</keyword>